<feature type="region of interest" description="Disordered" evidence="1">
    <location>
        <begin position="464"/>
        <end position="492"/>
    </location>
</feature>
<evidence type="ECO:0000256" key="1">
    <source>
        <dbReference type="SAM" id="MobiDB-lite"/>
    </source>
</evidence>
<accession>A0A8H4CCA6</accession>
<protein>
    <recommendedName>
        <fullName evidence="5">Fungal N-terminal domain-containing protein</fullName>
    </recommendedName>
</protein>
<organism evidence="3 4">
    <name type="scientific">Colletotrichum gloeosporioides</name>
    <name type="common">Anthracnose fungus</name>
    <name type="synonym">Glomerella cingulata</name>
    <dbReference type="NCBI Taxonomy" id="474922"/>
    <lineage>
        <taxon>Eukaryota</taxon>
        <taxon>Fungi</taxon>
        <taxon>Dikarya</taxon>
        <taxon>Ascomycota</taxon>
        <taxon>Pezizomycotina</taxon>
        <taxon>Sordariomycetes</taxon>
        <taxon>Hypocreomycetidae</taxon>
        <taxon>Glomerellales</taxon>
        <taxon>Glomerellaceae</taxon>
        <taxon>Colletotrichum</taxon>
        <taxon>Colletotrichum gloeosporioides species complex</taxon>
    </lineage>
</organism>
<name>A0A8H4CCA6_COLGL</name>
<dbReference type="GeneID" id="69012586"/>
<comment type="caution">
    <text evidence="3">The sequence shown here is derived from an EMBL/GenBank/DDBJ whole genome shotgun (WGS) entry which is preliminary data.</text>
</comment>
<gene>
    <name evidence="3" type="ORF">GCG54_00005435</name>
</gene>
<reference evidence="3" key="2">
    <citation type="submission" date="2020-03" db="EMBL/GenBank/DDBJ databases">
        <authorList>
            <person name="Fu F.-F."/>
            <person name="Chen J."/>
        </authorList>
    </citation>
    <scope>NUCLEOTIDE SEQUENCE</scope>
    <source>
        <strain evidence="3">Lc1</strain>
    </source>
</reference>
<feature type="signal peptide" evidence="2">
    <location>
        <begin position="1"/>
        <end position="24"/>
    </location>
</feature>
<feature type="compositionally biased region" description="Polar residues" evidence="1">
    <location>
        <begin position="320"/>
        <end position="333"/>
    </location>
</feature>
<evidence type="ECO:0000313" key="4">
    <source>
        <dbReference type="Proteomes" id="UP000613401"/>
    </source>
</evidence>
<evidence type="ECO:0008006" key="5">
    <source>
        <dbReference type="Google" id="ProtNLM"/>
    </source>
</evidence>
<keyword evidence="4" id="KW-1185">Reference proteome</keyword>
<dbReference type="AlphaFoldDB" id="A0A8H4CCA6"/>
<feature type="region of interest" description="Disordered" evidence="1">
    <location>
        <begin position="320"/>
        <end position="441"/>
    </location>
</feature>
<evidence type="ECO:0000313" key="3">
    <source>
        <dbReference type="EMBL" id="KAF3801280.1"/>
    </source>
</evidence>
<dbReference type="EMBL" id="WVTB01000067">
    <property type="protein sequence ID" value="KAF3801280.1"/>
    <property type="molecule type" value="Genomic_DNA"/>
</dbReference>
<keyword evidence="2" id="KW-0732">Signal</keyword>
<reference evidence="3" key="1">
    <citation type="journal article" date="2020" name="Phytopathology">
        <title>Genome sequence and comparative analysis of Colletotrichum gloeosporioides isolated from Liriodendron leaves.</title>
        <authorList>
            <person name="Fu F.F."/>
            <person name="Hao Z."/>
            <person name="Wang P."/>
            <person name="Lu Y."/>
            <person name="Xue L.J."/>
            <person name="Wei G."/>
            <person name="Tian Y."/>
            <person name="Baishi H."/>
            <person name="Xu H."/>
            <person name="Shi J."/>
            <person name="Cheng T."/>
            <person name="Wang G."/>
            <person name="Yi Y."/>
            <person name="Chen J."/>
        </authorList>
    </citation>
    <scope>NUCLEOTIDE SEQUENCE</scope>
    <source>
        <strain evidence="3">Lc1</strain>
    </source>
</reference>
<feature type="chain" id="PRO_5034001671" description="Fungal N-terminal domain-containing protein" evidence="2">
    <location>
        <begin position="25"/>
        <end position="603"/>
    </location>
</feature>
<feature type="region of interest" description="Disordered" evidence="1">
    <location>
        <begin position="504"/>
        <end position="556"/>
    </location>
</feature>
<evidence type="ECO:0000256" key="2">
    <source>
        <dbReference type="SAM" id="SignalP"/>
    </source>
</evidence>
<dbReference type="RefSeq" id="XP_045260439.1">
    <property type="nucleotide sequence ID" value="XM_045405458.1"/>
</dbReference>
<feature type="compositionally biased region" description="Polar residues" evidence="1">
    <location>
        <begin position="367"/>
        <end position="377"/>
    </location>
</feature>
<dbReference type="Proteomes" id="UP000613401">
    <property type="component" value="Unassembled WGS sequence"/>
</dbReference>
<proteinExistence type="predicted"/>
<sequence length="603" mass="67519">MAEVLGLVTAIGAILTSGFQVTTAISTIVDDLGTAGVQVQAIAVETETILLTLHSINQHLIRANRVTTEVANIVEDVITLCRKDIDDIKECMAPLLGKRAEEMLLKHKLRWLFAKSKISTRRASLNSLKLTLGLFLQALNLTEQDHMEDYMQAVVRQQISQSQNVKKAFMEAERRDQVLEKTYEPPQSISSMKMIDQSGLEAEKLPQTTHSTMEDIEEMDRDKSVNGTMVKVLHHQSEDVGSDGEGSDLLASDASRLGQTNSTIELIDDMSDEQFMVIADHMRLQKTVSSFAMVVINQKQEKRPENVAGDTPSVVLSEEVNSATASGASQQRGSWAGPTPEDTGKTDRQHASTTSPPDSYPGARATFDSSNNAQQTPGAPHDRPPPQSASNYWEPRYSGYPATGYMPPQPSPPNHGGLNNPGFGFYPHSPRSTSSPYDFPFPMHNTETMRLQEELALLRVTLAKREEDDRIKGEKENRRELEQKLRKDAEEATRRHLEAVIKAQEEQRVAEERARSESKKAAIEAVEAERKAEEQRQKLHQEAMARAEREAREKYEEELKAHAEAKMAKQKYEEEIIKAAAEAKRQSGFFRLFSRKQVDQGKR</sequence>